<evidence type="ECO:0000256" key="1">
    <source>
        <dbReference type="SAM" id="SignalP"/>
    </source>
</evidence>
<evidence type="ECO:0000313" key="2">
    <source>
        <dbReference type="EMBL" id="CAG8952175.1"/>
    </source>
</evidence>
<protein>
    <recommendedName>
        <fullName evidence="4">Ubiquitin 3 binding protein But2 C-terminal domain-containing protein</fullName>
    </recommendedName>
</protein>
<evidence type="ECO:0008006" key="4">
    <source>
        <dbReference type="Google" id="ProtNLM"/>
    </source>
</evidence>
<reference evidence="2" key="1">
    <citation type="submission" date="2021-07" db="EMBL/GenBank/DDBJ databases">
        <authorList>
            <person name="Durling M."/>
        </authorList>
    </citation>
    <scope>NUCLEOTIDE SEQUENCE</scope>
</reference>
<dbReference type="AlphaFoldDB" id="A0A9N9PQK2"/>
<keyword evidence="3" id="KW-1185">Reference proteome</keyword>
<evidence type="ECO:0000313" key="3">
    <source>
        <dbReference type="Proteomes" id="UP000696280"/>
    </source>
</evidence>
<name>A0A9N9PQK2_9HELO</name>
<gene>
    <name evidence="2" type="ORF">HYFRA_00000914</name>
</gene>
<feature type="chain" id="PRO_5040505140" description="Ubiquitin 3 binding protein But2 C-terminal domain-containing protein" evidence="1">
    <location>
        <begin position="20"/>
        <end position="238"/>
    </location>
</feature>
<dbReference type="EMBL" id="CAJVRL010000045">
    <property type="protein sequence ID" value="CAG8952175.1"/>
    <property type="molecule type" value="Genomic_DNA"/>
</dbReference>
<organism evidence="2 3">
    <name type="scientific">Hymenoscyphus fraxineus</name>
    <dbReference type="NCBI Taxonomy" id="746836"/>
    <lineage>
        <taxon>Eukaryota</taxon>
        <taxon>Fungi</taxon>
        <taxon>Dikarya</taxon>
        <taxon>Ascomycota</taxon>
        <taxon>Pezizomycotina</taxon>
        <taxon>Leotiomycetes</taxon>
        <taxon>Helotiales</taxon>
        <taxon>Helotiaceae</taxon>
        <taxon>Hymenoscyphus</taxon>
    </lineage>
</organism>
<proteinExistence type="predicted"/>
<sequence length="238" mass="26443">MMNSFVGLVMLTLLSLGFATPTVSARGACTTKSVTYMRQIFEVQPDTLGNQDMLYSDRVGGGGYGVFQTQVNQTFINGEAHLHSPMPAIINFQVPAGATRCQLALSDSMGTRDFQNPFFQQPPTMNIVSLHANSLHQDNWTYNAVYNTPNVIKNPNFVNKFDLAAWQGELFVWDFKCPAPIGDHGDAFFVVELNRQSSGGDGIWGFKTWQVLETVPGQLTPNDEKYDVYNGFHILIDC</sequence>
<dbReference type="Proteomes" id="UP000696280">
    <property type="component" value="Unassembled WGS sequence"/>
</dbReference>
<comment type="caution">
    <text evidence="2">The sequence shown here is derived from an EMBL/GenBank/DDBJ whole genome shotgun (WGS) entry which is preliminary data.</text>
</comment>
<dbReference type="OrthoDB" id="10274371at2759"/>
<feature type="signal peptide" evidence="1">
    <location>
        <begin position="1"/>
        <end position="19"/>
    </location>
</feature>
<keyword evidence="1" id="KW-0732">Signal</keyword>
<accession>A0A9N9PQK2</accession>